<dbReference type="AlphaFoldDB" id="A0A9X3IR60"/>
<evidence type="ECO:0000256" key="4">
    <source>
        <dbReference type="ARBA" id="ARBA00023125"/>
    </source>
</evidence>
<evidence type="ECO:0000259" key="6">
    <source>
        <dbReference type="PROSITE" id="PS50949"/>
    </source>
</evidence>
<dbReference type="InterPro" id="IPR015421">
    <property type="entry name" value="PyrdxlP-dep_Trfase_major"/>
</dbReference>
<dbReference type="GO" id="GO:0003677">
    <property type="term" value="F:DNA binding"/>
    <property type="evidence" value="ECO:0007669"/>
    <property type="project" value="UniProtKB-KW"/>
</dbReference>
<evidence type="ECO:0000256" key="1">
    <source>
        <dbReference type="ARBA" id="ARBA00005384"/>
    </source>
</evidence>
<feature type="domain" description="HTH gntR-type" evidence="6">
    <location>
        <begin position="26"/>
        <end position="94"/>
    </location>
</feature>
<dbReference type="SUPFAM" id="SSF46785">
    <property type="entry name" value="Winged helix' DNA-binding domain"/>
    <property type="match status" value="1"/>
</dbReference>
<dbReference type="SUPFAM" id="SSF53383">
    <property type="entry name" value="PLP-dependent transferases"/>
    <property type="match status" value="1"/>
</dbReference>
<keyword evidence="8" id="KW-1185">Reference proteome</keyword>
<dbReference type="GO" id="GO:0008483">
    <property type="term" value="F:transaminase activity"/>
    <property type="evidence" value="ECO:0007669"/>
    <property type="project" value="UniProtKB-KW"/>
</dbReference>
<proteinExistence type="inferred from homology"/>
<keyword evidence="3" id="KW-0805">Transcription regulation</keyword>
<gene>
    <name evidence="7" type="ORF">OUO13_01640</name>
</gene>
<dbReference type="InterPro" id="IPR036388">
    <property type="entry name" value="WH-like_DNA-bd_sf"/>
</dbReference>
<keyword evidence="5" id="KW-0804">Transcription</keyword>
<evidence type="ECO:0000256" key="3">
    <source>
        <dbReference type="ARBA" id="ARBA00023015"/>
    </source>
</evidence>
<evidence type="ECO:0000313" key="8">
    <source>
        <dbReference type="Proteomes" id="UP001150830"/>
    </source>
</evidence>
<protein>
    <submittedName>
        <fullName evidence="7">PLP-dependent aminotransferase family protein</fullName>
    </submittedName>
</protein>
<dbReference type="RefSeq" id="WP_283172108.1">
    <property type="nucleotide sequence ID" value="NZ_JAPNOA010000006.1"/>
</dbReference>
<dbReference type="CDD" id="cd00609">
    <property type="entry name" value="AAT_like"/>
    <property type="match status" value="1"/>
</dbReference>
<comment type="caution">
    <text evidence="7">The sequence shown here is derived from an EMBL/GenBank/DDBJ whole genome shotgun (WGS) entry which is preliminary data.</text>
</comment>
<evidence type="ECO:0000313" key="7">
    <source>
        <dbReference type="EMBL" id="MCY0963890.1"/>
    </source>
</evidence>
<organism evidence="7 8">
    <name type="scientific">Parathalassolituus penaei</name>
    <dbReference type="NCBI Taxonomy" id="2997323"/>
    <lineage>
        <taxon>Bacteria</taxon>
        <taxon>Pseudomonadati</taxon>
        <taxon>Pseudomonadota</taxon>
        <taxon>Gammaproteobacteria</taxon>
        <taxon>Oceanospirillales</taxon>
        <taxon>Oceanospirillaceae</taxon>
        <taxon>Parathalassolituus</taxon>
    </lineage>
</organism>
<dbReference type="Proteomes" id="UP001150830">
    <property type="component" value="Unassembled WGS sequence"/>
</dbReference>
<dbReference type="Pfam" id="PF00155">
    <property type="entry name" value="Aminotran_1_2"/>
    <property type="match status" value="1"/>
</dbReference>
<sequence>MQPGNRAIPTTSPLASLTLVIHPDQGHGYQQLQQQIQQAIRNGNLPAGSRLPSSRQLAEQLGVSRSLVIQAYDLLVSEGYLDNRPRSGLFVLSSAQLPLTQPKAHNSVPTQGSRPDITPAPMQAFDAGADVDMFPSRIWANSLKRAWLKPDPLLLQGHYSSGHPALRQAICTLLKQLRGLDCTPAQVFVTAGHRDSLTLLNHLLRQQYPDHHWQLENPCYPPVRQLLDRFGSTDLEMDEEGFQPPPPSGWQALVTPNRQYPLGSRWSARRRLQWLETVHNSNSLIIEDDYDTEFVYSGQPGLPLMQLAQNTGLAREQVAMVGSFSKMMFRGLRLGFLVVPTGWIDAISASQQQLGDSASQTIQPALADFINSGELARHLNRMRRHYRRRRDFLHQRLQQHLQPWFDWDLPADGMQTILYWKAAQQTANPHESPRIDQKLQQQLRVQNIDISLLADHYRQPQTAPAGMRLGFSGTQESTMETLIRTIAATLSTL</sequence>
<keyword evidence="4" id="KW-0238">DNA-binding</keyword>
<dbReference type="CDD" id="cd07377">
    <property type="entry name" value="WHTH_GntR"/>
    <property type="match status" value="1"/>
</dbReference>
<evidence type="ECO:0000256" key="2">
    <source>
        <dbReference type="ARBA" id="ARBA00022898"/>
    </source>
</evidence>
<dbReference type="InterPro" id="IPR004839">
    <property type="entry name" value="Aminotransferase_I/II_large"/>
</dbReference>
<dbReference type="PANTHER" id="PTHR46577:SF1">
    <property type="entry name" value="HTH-TYPE TRANSCRIPTIONAL REGULATORY PROTEIN GABR"/>
    <property type="match status" value="1"/>
</dbReference>
<reference evidence="7" key="1">
    <citation type="submission" date="2022-11" db="EMBL/GenBank/DDBJ databases">
        <title>Parathalassolutuus dongxingensis gen. nov., sp. nov., a novel member of family Oceanospirillaceae isolated from a coastal shrimp pond in Guangxi, China.</title>
        <authorList>
            <person name="Chen H."/>
        </authorList>
    </citation>
    <scope>NUCLEOTIDE SEQUENCE</scope>
    <source>
        <strain evidence="7">G-43</strain>
    </source>
</reference>
<dbReference type="Gene3D" id="1.10.10.10">
    <property type="entry name" value="Winged helix-like DNA-binding domain superfamily/Winged helix DNA-binding domain"/>
    <property type="match status" value="1"/>
</dbReference>
<dbReference type="GO" id="GO:0003700">
    <property type="term" value="F:DNA-binding transcription factor activity"/>
    <property type="evidence" value="ECO:0007669"/>
    <property type="project" value="InterPro"/>
</dbReference>
<keyword evidence="7" id="KW-0808">Transferase</keyword>
<dbReference type="GO" id="GO:0030170">
    <property type="term" value="F:pyridoxal phosphate binding"/>
    <property type="evidence" value="ECO:0007669"/>
    <property type="project" value="InterPro"/>
</dbReference>
<keyword evidence="2" id="KW-0663">Pyridoxal phosphate</keyword>
<dbReference type="InterPro" id="IPR036390">
    <property type="entry name" value="WH_DNA-bd_sf"/>
</dbReference>
<accession>A0A9X3IR60</accession>
<comment type="similarity">
    <text evidence="1">In the C-terminal section; belongs to the class-I pyridoxal-phosphate-dependent aminotransferase family.</text>
</comment>
<dbReference type="PROSITE" id="PS50949">
    <property type="entry name" value="HTH_GNTR"/>
    <property type="match status" value="1"/>
</dbReference>
<dbReference type="Gene3D" id="3.40.640.10">
    <property type="entry name" value="Type I PLP-dependent aspartate aminotransferase-like (Major domain)"/>
    <property type="match status" value="1"/>
</dbReference>
<name>A0A9X3IR60_9GAMM</name>
<dbReference type="Pfam" id="PF00392">
    <property type="entry name" value="GntR"/>
    <property type="match status" value="1"/>
</dbReference>
<keyword evidence="7" id="KW-0032">Aminotransferase</keyword>
<dbReference type="EMBL" id="JAPNOA010000006">
    <property type="protein sequence ID" value="MCY0963890.1"/>
    <property type="molecule type" value="Genomic_DNA"/>
</dbReference>
<dbReference type="PRINTS" id="PR00035">
    <property type="entry name" value="HTHGNTR"/>
</dbReference>
<evidence type="ECO:0000256" key="5">
    <source>
        <dbReference type="ARBA" id="ARBA00023163"/>
    </source>
</evidence>
<dbReference type="InterPro" id="IPR051446">
    <property type="entry name" value="HTH_trans_reg/aminotransferase"/>
</dbReference>
<dbReference type="InterPro" id="IPR015424">
    <property type="entry name" value="PyrdxlP-dep_Trfase"/>
</dbReference>
<dbReference type="InterPro" id="IPR000524">
    <property type="entry name" value="Tscrpt_reg_HTH_GntR"/>
</dbReference>
<dbReference type="SMART" id="SM00345">
    <property type="entry name" value="HTH_GNTR"/>
    <property type="match status" value="1"/>
</dbReference>
<dbReference type="PANTHER" id="PTHR46577">
    <property type="entry name" value="HTH-TYPE TRANSCRIPTIONAL REGULATORY PROTEIN GABR"/>
    <property type="match status" value="1"/>
</dbReference>